<reference key="1">
    <citation type="submission" date="2007-01" db="EMBL/GenBank/DDBJ databases">
        <title>The Genome Sequence of Puccinia graminis f. sp. tritici Strain CRL 75-36-700-3.</title>
        <authorList>
            <consortium name="The Broad Institute Genome Sequencing Platform"/>
            <person name="Birren B."/>
            <person name="Lander E."/>
            <person name="Galagan J."/>
            <person name="Nusbaum C."/>
            <person name="Devon K."/>
            <person name="Cuomo C."/>
            <person name="Jaffe D."/>
            <person name="Butler J."/>
            <person name="Alvarez P."/>
            <person name="Gnerre S."/>
            <person name="Grabherr M."/>
            <person name="Mauceli E."/>
            <person name="Brockman W."/>
            <person name="Young S."/>
            <person name="LaButti K."/>
            <person name="Sykes S."/>
            <person name="DeCaprio D."/>
            <person name="Crawford M."/>
            <person name="Koehrsen M."/>
            <person name="Engels R."/>
            <person name="Montgomery P."/>
            <person name="Pearson M."/>
            <person name="Howarth C."/>
            <person name="Larson L."/>
            <person name="White J."/>
            <person name="Zeng Q."/>
            <person name="Kodira C."/>
            <person name="Yandava C."/>
            <person name="Alvarado L."/>
            <person name="O'Leary S."/>
            <person name="Szabo L."/>
            <person name="Dean R."/>
            <person name="Schein J."/>
        </authorList>
    </citation>
    <scope>NUCLEOTIDE SEQUENCE</scope>
    <source>
        <strain>CRL 75-36-700-3</strain>
    </source>
</reference>
<gene>
    <name evidence="2" type="ORF">PGTG_04840</name>
</gene>
<feature type="region of interest" description="Disordered" evidence="1">
    <location>
        <begin position="1"/>
        <end position="24"/>
    </location>
</feature>
<dbReference type="RefSeq" id="XP_003323303.1">
    <property type="nucleotide sequence ID" value="XM_003323255.1"/>
</dbReference>
<proteinExistence type="predicted"/>
<dbReference type="AlphaFoldDB" id="E3K327"/>
<dbReference type="HOGENOM" id="CLU_2005009_0_0_1"/>
<accession>E3K327</accession>
<dbReference type="OrthoDB" id="10274478at2759"/>
<dbReference type="GeneID" id="10536989"/>
<evidence type="ECO:0000313" key="3">
    <source>
        <dbReference type="Proteomes" id="UP000008783"/>
    </source>
</evidence>
<sequence length="102" mass="11798">MKMITPDARNARTQSSRRQRPRKTYLEQRARMYYQATHPALVGPRHPHAPPARHPRTLTIIIRGALPVLRGLGTPARPTLGTQEILRRPSVEKYVDEEERKK</sequence>
<protein>
    <submittedName>
        <fullName evidence="2">Uncharacterized protein</fullName>
    </submittedName>
</protein>
<evidence type="ECO:0000256" key="1">
    <source>
        <dbReference type="SAM" id="MobiDB-lite"/>
    </source>
</evidence>
<dbReference type="InParanoid" id="E3K327"/>
<dbReference type="EMBL" id="DS178271">
    <property type="protein sequence ID" value="EFP78884.1"/>
    <property type="molecule type" value="Genomic_DNA"/>
</dbReference>
<reference evidence="3" key="2">
    <citation type="journal article" date="2011" name="Proc. Natl. Acad. Sci. U.S.A.">
        <title>Obligate biotrophy features unraveled by the genomic analysis of rust fungi.</title>
        <authorList>
            <person name="Duplessis S."/>
            <person name="Cuomo C.A."/>
            <person name="Lin Y.-C."/>
            <person name="Aerts A."/>
            <person name="Tisserant E."/>
            <person name="Veneault-Fourrey C."/>
            <person name="Joly D.L."/>
            <person name="Hacquard S."/>
            <person name="Amselem J."/>
            <person name="Cantarel B.L."/>
            <person name="Chiu R."/>
            <person name="Coutinho P.M."/>
            <person name="Feau N."/>
            <person name="Field M."/>
            <person name="Frey P."/>
            <person name="Gelhaye E."/>
            <person name="Goldberg J."/>
            <person name="Grabherr M.G."/>
            <person name="Kodira C.D."/>
            <person name="Kohler A."/>
            <person name="Kuees U."/>
            <person name="Lindquist E.A."/>
            <person name="Lucas S.M."/>
            <person name="Mago R."/>
            <person name="Mauceli E."/>
            <person name="Morin E."/>
            <person name="Murat C."/>
            <person name="Pangilinan J.L."/>
            <person name="Park R."/>
            <person name="Pearson M."/>
            <person name="Quesneville H."/>
            <person name="Rouhier N."/>
            <person name="Sakthikumar S."/>
            <person name="Salamov A.A."/>
            <person name="Schmutz J."/>
            <person name="Selles B."/>
            <person name="Shapiro H."/>
            <person name="Tanguay P."/>
            <person name="Tuskan G.A."/>
            <person name="Henrissat B."/>
            <person name="Van de Peer Y."/>
            <person name="Rouze P."/>
            <person name="Ellis J.G."/>
            <person name="Dodds P.N."/>
            <person name="Schein J.E."/>
            <person name="Zhong S."/>
            <person name="Hamelin R.C."/>
            <person name="Grigoriev I.V."/>
            <person name="Szabo L.J."/>
            <person name="Martin F."/>
        </authorList>
    </citation>
    <scope>NUCLEOTIDE SEQUENCE [LARGE SCALE GENOMIC DNA]</scope>
    <source>
        <strain evidence="3">CRL 75-36-700-3 / race SCCL</strain>
    </source>
</reference>
<name>E3K327_PUCGT</name>
<organism evidence="2 3">
    <name type="scientific">Puccinia graminis f. sp. tritici (strain CRL 75-36-700-3 / race SCCL)</name>
    <name type="common">Black stem rust fungus</name>
    <dbReference type="NCBI Taxonomy" id="418459"/>
    <lineage>
        <taxon>Eukaryota</taxon>
        <taxon>Fungi</taxon>
        <taxon>Dikarya</taxon>
        <taxon>Basidiomycota</taxon>
        <taxon>Pucciniomycotina</taxon>
        <taxon>Pucciniomycetes</taxon>
        <taxon>Pucciniales</taxon>
        <taxon>Pucciniaceae</taxon>
        <taxon>Puccinia</taxon>
    </lineage>
</organism>
<dbReference type="VEuPathDB" id="FungiDB:PGTG_04840"/>
<keyword evidence="3" id="KW-1185">Reference proteome</keyword>
<dbReference type="KEGG" id="pgr:PGTG_04840"/>
<evidence type="ECO:0000313" key="2">
    <source>
        <dbReference type="EMBL" id="EFP78884.1"/>
    </source>
</evidence>
<dbReference type="Proteomes" id="UP000008783">
    <property type="component" value="Unassembled WGS sequence"/>
</dbReference>